<gene>
    <name evidence="1" type="ORF">BECKSD772F_GA0070984_12492</name>
</gene>
<sequence>MKDTKKESKEKQDTKVIGLRIPTEMLEQIHEDINKRSVRLPRNIWILEAIDKKLNRY</sequence>
<name>A0A450YW46_9GAMM</name>
<evidence type="ECO:0000313" key="1">
    <source>
        <dbReference type="EMBL" id="VFK45754.1"/>
    </source>
</evidence>
<accession>A0A450YW46</accession>
<reference evidence="1" key="1">
    <citation type="submission" date="2019-02" db="EMBL/GenBank/DDBJ databases">
        <authorList>
            <person name="Gruber-Vodicka R. H."/>
            <person name="Seah K. B. B."/>
        </authorList>
    </citation>
    <scope>NUCLEOTIDE SEQUENCE</scope>
    <source>
        <strain evidence="1">BECK_S1321</strain>
    </source>
</reference>
<dbReference type="AlphaFoldDB" id="A0A450YW46"/>
<proteinExistence type="predicted"/>
<organism evidence="1">
    <name type="scientific">Candidatus Kentrum sp. SD</name>
    <dbReference type="NCBI Taxonomy" id="2126332"/>
    <lineage>
        <taxon>Bacteria</taxon>
        <taxon>Pseudomonadati</taxon>
        <taxon>Pseudomonadota</taxon>
        <taxon>Gammaproteobacteria</taxon>
        <taxon>Candidatus Kentrum</taxon>
    </lineage>
</organism>
<dbReference type="EMBL" id="CAADFR010000249">
    <property type="protein sequence ID" value="VFK45754.1"/>
    <property type="molecule type" value="Genomic_DNA"/>
</dbReference>
<protein>
    <submittedName>
        <fullName evidence="1">Uncharacterized protein</fullName>
    </submittedName>
</protein>